<sequence>MLILDAIINTNNHFFHTSAKHCFNNSTAATFLSKRYKNSL</sequence>
<evidence type="ECO:0000313" key="2">
    <source>
        <dbReference type="Proteomes" id="UP000028681"/>
    </source>
</evidence>
<protein>
    <submittedName>
        <fullName evidence="1">Uncharacterized protein</fullName>
    </submittedName>
</protein>
<dbReference type="KEGG" id="ete:ETEE_0773"/>
<dbReference type="HOGENOM" id="CLU_3288765_0_0_6"/>
<dbReference type="AlphaFoldDB" id="A0A076LNI6"/>
<organism evidence="1 2">
    <name type="scientific">Edwardsiella anguillarum ET080813</name>
    <dbReference type="NCBI Taxonomy" id="667120"/>
    <lineage>
        <taxon>Bacteria</taxon>
        <taxon>Pseudomonadati</taxon>
        <taxon>Pseudomonadota</taxon>
        <taxon>Gammaproteobacteria</taxon>
        <taxon>Enterobacterales</taxon>
        <taxon>Hafniaceae</taxon>
        <taxon>Edwardsiella</taxon>
    </lineage>
</organism>
<reference evidence="1 2" key="1">
    <citation type="journal article" date="2012" name="PLoS ONE">
        <title>Edwardsiella comparative phylogenomics reveal the new intra/inter-species taxonomic relationships, virulence evolution and niche adaptation mechanisms.</title>
        <authorList>
            <person name="Yang M."/>
            <person name="Lv Y."/>
            <person name="Xiao J."/>
            <person name="Wu H."/>
            <person name="Zheng H."/>
            <person name="Liu Q."/>
            <person name="Zhang Y."/>
            <person name="Wang Q."/>
        </authorList>
    </citation>
    <scope>NUCLEOTIDE SEQUENCE [LARGE SCALE GENOMIC DNA]</scope>
    <source>
        <strain evidence="2">080813</strain>
    </source>
</reference>
<gene>
    <name evidence="1" type="ORF">ETEE_0773</name>
</gene>
<dbReference type="EMBL" id="CP006664">
    <property type="protein sequence ID" value="AIJ07244.1"/>
    <property type="molecule type" value="Genomic_DNA"/>
</dbReference>
<proteinExistence type="predicted"/>
<name>A0A076LNI6_9GAMM</name>
<dbReference type="Proteomes" id="UP000028681">
    <property type="component" value="Chromosome"/>
</dbReference>
<accession>A0A076LNI6</accession>
<evidence type="ECO:0000313" key="1">
    <source>
        <dbReference type="EMBL" id="AIJ07244.1"/>
    </source>
</evidence>